<accession>A0A1W1C1V5</accession>
<proteinExistence type="predicted"/>
<evidence type="ECO:0000313" key="1">
    <source>
        <dbReference type="EMBL" id="SFV59724.1"/>
    </source>
</evidence>
<protein>
    <submittedName>
        <fullName evidence="1">Uncharacterized protein</fullName>
    </submittedName>
</protein>
<gene>
    <name evidence="1" type="ORF">MNB_SV-10-1221</name>
</gene>
<organism evidence="1">
    <name type="scientific">hydrothermal vent metagenome</name>
    <dbReference type="NCBI Taxonomy" id="652676"/>
    <lineage>
        <taxon>unclassified sequences</taxon>
        <taxon>metagenomes</taxon>
        <taxon>ecological metagenomes</taxon>
    </lineage>
</organism>
<dbReference type="AlphaFoldDB" id="A0A1W1C1V5"/>
<reference evidence="1" key="1">
    <citation type="submission" date="2016-10" db="EMBL/GenBank/DDBJ databases">
        <authorList>
            <person name="de Groot N.N."/>
        </authorList>
    </citation>
    <scope>NUCLEOTIDE SEQUENCE</scope>
</reference>
<dbReference type="EMBL" id="FPHL01000020">
    <property type="protein sequence ID" value="SFV59724.1"/>
    <property type="molecule type" value="Genomic_DNA"/>
</dbReference>
<sequence>MNVTRRDLFNNTSAKTAVGIHQIREALQAAKNRAKAVNQVHIGAAK</sequence>
<name>A0A1W1C1V5_9ZZZZ</name>